<evidence type="ECO:0000313" key="2">
    <source>
        <dbReference type="Proteomes" id="UP000325081"/>
    </source>
</evidence>
<proteinExistence type="predicted"/>
<sequence>MSITPSATLRQTYSSPLHQKTAAVRLTPSAAAEAAPASRSGWTANMEMYLGGAGLRLLEKQEHVAFLSTADGEAVSTESVAVTGGAVVISAAIDAPTPASEPLVAAVCRHQLSSRASAARHWRSLWHRMLRRPSLVLYAIVAAKPKQSADCNIQLVYVCVCLGDGVDRGRTSTDGRWRLWENGGGE</sequence>
<keyword evidence="2" id="KW-1185">Reference proteome</keyword>
<protein>
    <submittedName>
        <fullName evidence="1">Chromosomal replication initiator protein DnaA</fullName>
    </submittedName>
</protein>
<dbReference type="AlphaFoldDB" id="A0A5A7Q7K2"/>
<name>A0A5A7Q7K2_STRAF</name>
<comment type="caution">
    <text evidence="1">The sequence shown here is derived from an EMBL/GenBank/DDBJ whole genome shotgun (WGS) entry which is preliminary data.</text>
</comment>
<dbReference type="EMBL" id="BKCP01006038">
    <property type="protein sequence ID" value="GER40958.1"/>
    <property type="molecule type" value="Genomic_DNA"/>
</dbReference>
<reference evidence="2" key="1">
    <citation type="journal article" date="2019" name="Curr. Biol.">
        <title>Genome Sequence of Striga asiatica Provides Insight into the Evolution of Plant Parasitism.</title>
        <authorList>
            <person name="Yoshida S."/>
            <person name="Kim S."/>
            <person name="Wafula E.K."/>
            <person name="Tanskanen J."/>
            <person name="Kim Y.M."/>
            <person name="Honaas L."/>
            <person name="Yang Z."/>
            <person name="Spallek T."/>
            <person name="Conn C.E."/>
            <person name="Ichihashi Y."/>
            <person name="Cheong K."/>
            <person name="Cui S."/>
            <person name="Der J.P."/>
            <person name="Gundlach H."/>
            <person name="Jiao Y."/>
            <person name="Hori C."/>
            <person name="Ishida J.K."/>
            <person name="Kasahara H."/>
            <person name="Kiba T."/>
            <person name="Kim M.S."/>
            <person name="Koo N."/>
            <person name="Laohavisit A."/>
            <person name="Lee Y.H."/>
            <person name="Lumba S."/>
            <person name="McCourt P."/>
            <person name="Mortimer J.C."/>
            <person name="Mutuku J.M."/>
            <person name="Nomura T."/>
            <person name="Sasaki-Sekimoto Y."/>
            <person name="Seto Y."/>
            <person name="Wang Y."/>
            <person name="Wakatake T."/>
            <person name="Sakakibara H."/>
            <person name="Demura T."/>
            <person name="Yamaguchi S."/>
            <person name="Yoneyama K."/>
            <person name="Manabe R.I."/>
            <person name="Nelson D.C."/>
            <person name="Schulman A.H."/>
            <person name="Timko M.P."/>
            <person name="dePamphilis C.W."/>
            <person name="Choi D."/>
            <person name="Shirasu K."/>
        </authorList>
    </citation>
    <scope>NUCLEOTIDE SEQUENCE [LARGE SCALE GENOMIC DNA]</scope>
    <source>
        <strain evidence="2">cv. UVA1</strain>
    </source>
</reference>
<organism evidence="1 2">
    <name type="scientific">Striga asiatica</name>
    <name type="common">Asiatic witchweed</name>
    <name type="synonym">Buchnera asiatica</name>
    <dbReference type="NCBI Taxonomy" id="4170"/>
    <lineage>
        <taxon>Eukaryota</taxon>
        <taxon>Viridiplantae</taxon>
        <taxon>Streptophyta</taxon>
        <taxon>Embryophyta</taxon>
        <taxon>Tracheophyta</taxon>
        <taxon>Spermatophyta</taxon>
        <taxon>Magnoliopsida</taxon>
        <taxon>eudicotyledons</taxon>
        <taxon>Gunneridae</taxon>
        <taxon>Pentapetalae</taxon>
        <taxon>asterids</taxon>
        <taxon>lamiids</taxon>
        <taxon>Lamiales</taxon>
        <taxon>Orobanchaceae</taxon>
        <taxon>Buchnereae</taxon>
        <taxon>Striga</taxon>
    </lineage>
</organism>
<evidence type="ECO:0000313" key="1">
    <source>
        <dbReference type="EMBL" id="GER40958.1"/>
    </source>
</evidence>
<dbReference type="Proteomes" id="UP000325081">
    <property type="component" value="Unassembled WGS sequence"/>
</dbReference>
<accession>A0A5A7Q7K2</accession>
<gene>
    <name evidence="1" type="ORF">STAS_17660</name>
</gene>